<dbReference type="RefSeq" id="WP_306065768.1">
    <property type="nucleotide sequence ID" value="NZ_JAROCA020000003.1"/>
</dbReference>
<comment type="similarity">
    <text evidence="3 14">Belongs to the cytochrome c oxidase subunit 2 family.</text>
</comment>
<evidence type="ECO:0000259" key="18">
    <source>
        <dbReference type="PROSITE" id="PS50999"/>
    </source>
</evidence>
<dbReference type="InterPro" id="IPR034227">
    <property type="entry name" value="CuRO_UO_II"/>
</dbReference>
<evidence type="ECO:0000256" key="12">
    <source>
        <dbReference type="ARBA" id="ARBA00023002"/>
    </source>
</evidence>
<dbReference type="PROSITE" id="PS50857">
    <property type="entry name" value="COX2_CUA"/>
    <property type="match status" value="1"/>
</dbReference>
<dbReference type="InterPro" id="IPR011759">
    <property type="entry name" value="Cyt_c_oxidase_su2_TM_dom"/>
</dbReference>
<dbReference type="InterPro" id="IPR002429">
    <property type="entry name" value="CcO_II-like_C"/>
</dbReference>
<evidence type="ECO:0000256" key="16">
    <source>
        <dbReference type="SAM" id="Phobius"/>
    </source>
</evidence>
<evidence type="ECO:0000256" key="8">
    <source>
        <dbReference type="ARBA" id="ARBA00022692"/>
    </source>
</evidence>
<evidence type="ECO:0000256" key="9">
    <source>
        <dbReference type="ARBA" id="ARBA00022729"/>
    </source>
</evidence>
<accession>A0ABU5CNN8</accession>
<dbReference type="InterPro" id="IPR008972">
    <property type="entry name" value="Cupredoxin"/>
</dbReference>
<dbReference type="CDD" id="cd04212">
    <property type="entry name" value="CuRO_UO_II"/>
    <property type="match status" value="1"/>
</dbReference>
<evidence type="ECO:0000256" key="14">
    <source>
        <dbReference type="PIRNR" id="PIRNR000292"/>
    </source>
</evidence>
<keyword evidence="8 16" id="KW-0812">Transmembrane</keyword>
<protein>
    <recommendedName>
        <fullName evidence="4 14">Quinol oxidase subunit 2</fullName>
        <ecNumber evidence="14">1.10.3.-</ecNumber>
    </recommendedName>
</protein>
<evidence type="ECO:0000313" key="20">
    <source>
        <dbReference type="Proteomes" id="UP001228376"/>
    </source>
</evidence>
<dbReference type="PROSITE" id="PS50999">
    <property type="entry name" value="COX2_TM"/>
    <property type="match status" value="1"/>
</dbReference>
<dbReference type="InterPro" id="IPR036257">
    <property type="entry name" value="Cyt_c_oxidase_su2_TM_sf"/>
</dbReference>
<dbReference type="SUPFAM" id="SSF49503">
    <property type="entry name" value="Cupredoxins"/>
    <property type="match status" value="1"/>
</dbReference>
<feature type="domain" description="Cytochrome oxidase subunit II copper A binding" evidence="17">
    <location>
        <begin position="121"/>
        <end position="233"/>
    </location>
</feature>
<dbReference type="Proteomes" id="UP001228376">
    <property type="component" value="Unassembled WGS sequence"/>
</dbReference>
<dbReference type="SUPFAM" id="SSF81464">
    <property type="entry name" value="Cytochrome c oxidase subunit II-like, transmembrane region"/>
    <property type="match status" value="1"/>
</dbReference>
<feature type="compositionally biased region" description="Basic and acidic residues" evidence="15">
    <location>
        <begin position="271"/>
        <end position="293"/>
    </location>
</feature>
<keyword evidence="13 14" id="KW-0472">Membrane</keyword>
<comment type="catalytic activity">
    <reaction evidence="1 14">
        <text>2 a quinol + O2 = 2 a quinone + 2 H2O</text>
        <dbReference type="Rhea" id="RHEA:55376"/>
        <dbReference type="ChEBI" id="CHEBI:15377"/>
        <dbReference type="ChEBI" id="CHEBI:15379"/>
        <dbReference type="ChEBI" id="CHEBI:24646"/>
        <dbReference type="ChEBI" id="CHEBI:132124"/>
    </reaction>
</comment>
<keyword evidence="6 14" id="KW-1003">Cell membrane</keyword>
<keyword evidence="9" id="KW-0732">Signal</keyword>
<keyword evidence="10 14" id="KW-0249">Electron transport</keyword>
<organism evidence="19 20">
    <name type="scientific">Tigheibacillus jepli</name>
    <dbReference type="NCBI Taxonomy" id="3035914"/>
    <lineage>
        <taxon>Bacteria</taxon>
        <taxon>Bacillati</taxon>
        <taxon>Bacillota</taxon>
        <taxon>Bacilli</taxon>
        <taxon>Bacillales</taxon>
        <taxon>Bacillaceae</taxon>
        <taxon>Tigheibacillus</taxon>
    </lineage>
</organism>
<dbReference type="EC" id="1.10.3.-" evidence="14"/>
<keyword evidence="5 14" id="KW-0813">Transport</keyword>
<feature type="transmembrane region" description="Helical" evidence="16">
    <location>
        <begin position="44"/>
        <end position="63"/>
    </location>
</feature>
<evidence type="ECO:0000256" key="2">
    <source>
        <dbReference type="ARBA" id="ARBA00004651"/>
    </source>
</evidence>
<comment type="caution">
    <text evidence="19">The sequence shown here is derived from an EMBL/GenBank/DDBJ whole genome shotgun (WGS) entry which is preliminary data.</text>
</comment>
<dbReference type="NCBIfam" id="TIGR01432">
    <property type="entry name" value="QOXA"/>
    <property type="match status" value="1"/>
</dbReference>
<dbReference type="InterPro" id="IPR006332">
    <property type="entry name" value="QoxA"/>
</dbReference>
<feature type="domain" description="Cytochrome oxidase subunit II transmembrane region profile" evidence="18">
    <location>
        <begin position="17"/>
        <end position="115"/>
    </location>
</feature>
<reference evidence="19 20" key="1">
    <citation type="submission" date="2023-10" db="EMBL/GenBank/DDBJ databases">
        <title>179-bfca-hs.</title>
        <authorList>
            <person name="Miliotis G."/>
            <person name="Sengupta P."/>
            <person name="Hameed A."/>
            <person name="Chuvochina M."/>
            <person name="Mcdonagh F."/>
            <person name="Simpson A.C."/>
            <person name="Singh N.K."/>
            <person name="Rekha P.D."/>
            <person name="Raman K."/>
            <person name="Hugenholtz P."/>
            <person name="Venkateswaran K."/>
        </authorList>
    </citation>
    <scope>NUCLEOTIDE SEQUENCE [LARGE SCALE GENOMIC DNA]</scope>
    <source>
        <strain evidence="19 20">179-BFC-A-HS</strain>
    </source>
</reference>
<comment type="function">
    <text evidence="14">Catalyzes quinol oxidation with the concomitant reduction of oxygen to water. Subunit II transfers the electrons from a quinol to the binuclear center of the catalytic subunit I.</text>
</comment>
<dbReference type="Pfam" id="PF02790">
    <property type="entry name" value="COX2_TM"/>
    <property type="match status" value="1"/>
</dbReference>
<dbReference type="PANTHER" id="PTHR22888:SF18">
    <property type="entry name" value="CYTOCHROME BO(3) UBIQUINOL OXIDASE SUBUNIT 2"/>
    <property type="match status" value="1"/>
</dbReference>
<gene>
    <name evidence="19" type="primary">qoxA</name>
    <name evidence="19" type="ORF">P5G51_018520</name>
</gene>
<keyword evidence="20" id="KW-1185">Reference proteome</keyword>
<evidence type="ECO:0000256" key="15">
    <source>
        <dbReference type="SAM" id="MobiDB-lite"/>
    </source>
</evidence>
<evidence type="ECO:0000256" key="6">
    <source>
        <dbReference type="ARBA" id="ARBA00022475"/>
    </source>
</evidence>
<dbReference type="PROSITE" id="PS51257">
    <property type="entry name" value="PROKAR_LIPOPROTEIN"/>
    <property type="match status" value="1"/>
</dbReference>
<evidence type="ECO:0000313" key="19">
    <source>
        <dbReference type="EMBL" id="MDY0407063.1"/>
    </source>
</evidence>
<comment type="subcellular location">
    <subcellularLocation>
        <location evidence="2">Cell membrane</location>
        <topology evidence="2">Multi-pass membrane protein</topology>
    </subcellularLocation>
</comment>
<dbReference type="Gene3D" id="1.10.287.90">
    <property type="match status" value="1"/>
</dbReference>
<dbReference type="InterPro" id="IPR006333">
    <property type="entry name" value="Cyt_o_ubiquinol_oxidase_su2"/>
</dbReference>
<evidence type="ECO:0000256" key="11">
    <source>
        <dbReference type="ARBA" id="ARBA00022989"/>
    </source>
</evidence>
<evidence type="ECO:0000256" key="13">
    <source>
        <dbReference type="ARBA" id="ARBA00023136"/>
    </source>
</evidence>
<keyword evidence="11 16" id="KW-1133">Transmembrane helix</keyword>
<evidence type="ECO:0000256" key="4">
    <source>
        <dbReference type="ARBA" id="ARBA00016131"/>
    </source>
</evidence>
<evidence type="ECO:0000256" key="1">
    <source>
        <dbReference type="ARBA" id="ARBA00000725"/>
    </source>
</evidence>
<feature type="transmembrane region" description="Helical" evidence="16">
    <location>
        <begin position="84"/>
        <end position="105"/>
    </location>
</feature>
<keyword evidence="7 14" id="KW-0679">Respiratory chain</keyword>
<dbReference type="EMBL" id="JAROCA020000003">
    <property type="protein sequence ID" value="MDY0407063.1"/>
    <property type="molecule type" value="Genomic_DNA"/>
</dbReference>
<evidence type="ECO:0000256" key="3">
    <source>
        <dbReference type="ARBA" id="ARBA00007866"/>
    </source>
</evidence>
<dbReference type="InterPro" id="IPR045187">
    <property type="entry name" value="CcO_II"/>
</dbReference>
<dbReference type="PIRSF" id="PIRSF000292">
    <property type="entry name" value="Ubi_od_II"/>
    <property type="match status" value="1"/>
</dbReference>
<keyword evidence="12 14" id="KW-0560">Oxidoreductase</keyword>
<evidence type="ECO:0000259" key="17">
    <source>
        <dbReference type="PROSITE" id="PS50857"/>
    </source>
</evidence>
<dbReference type="Gene3D" id="2.60.40.420">
    <property type="entry name" value="Cupredoxins - blue copper proteins"/>
    <property type="match status" value="1"/>
</dbReference>
<proteinExistence type="inferred from homology"/>
<name>A0ABU5CNN8_9BACI</name>
<evidence type="ECO:0000256" key="5">
    <source>
        <dbReference type="ARBA" id="ARBA00022448"/>
    </source>
</evidence>
<feature type="region of interest" description="Disordered" evidence="15">
    <location>
        <begin position="268"/>
        <end position="293"/>
    </location>
</feature>
<evidence type="ECO:0000256" key="10">
    <source>
        <dbReference type="ARBA" id="ARBA00022982"/>
    </source>
</evidence>
<evidence type="ECO:0000256" key="7">
    <source>
        <dbReference type="ARBA" id="ARBA00022660"/>
    </source>
</evidence>
<dbReference type="PANTHER" id="PTHR22888">
    <property type="entry name" value="CYTOCHROME C OXIDASE, SUBUNIT II"/>
    <property type="match status" value="1"/>
</dbReference>
<sequence length="293" mass="33143">MKKIWVLLGLAAIMLPTLSGCQLKVLDPKGPVAETQAGVIKLSMIVMAFIVLTVVGLYLFMLYKYRASKVGADYKPPHIEGSRVLETIWITIPILIVIFLSIVTVKSTSEVEATPKGYEDQDPLIIYAASSNWKWHFSYPEQNIETVNYVNIPTNRPIEFKLYSYGPITSFWIPQLGGQKYAMSDMVNTLHLLADTPGSYLGRNSNFNGAGFAEMEFETQAMSQKDFDKWVKDVHHTAEKLTEPTFNELLKDGHLGRKTYTGTHLTFRPAPEMHHMKKMDGHQKATEGQHHHE</sequence>